<keyword evidence="2" id="KW-1185">Reference proteome</keyword>
<evidence type="ECO:0000313" key="1">
    <source>
        <dbReference type="EMBL" id="CAB1418454.1"/>
    </source>
</evidence>
<protein>
    <submittedName>
        <fullName evidence="1">Uncharacterized protein</fullName>
    </submittedName>
</protein>
<proteinExistence type="predicted"/>
<sequence length="109" mass="12420">MRGRREDSALHLTHIRFTLSEAGRRLANGRRATEFTRAATPLSLTSHFLPVNCQRSKAEHWEPHNYTSIHPMHMDEASTCNETDNSVGYTLRTGTLVCHTFDSRRVPLS</sequence>
<comment type="caution">
    <text evidence="1">The sequence shown here is derived from an EMBL/GenBank/DDBJ whole genome shotgun (WGS) entry which is preliminary data.</text>
</comment>
<name>A0A9N7TUQ0_PLEPL</name>
<accession>A0A9N7TUQ0</accession>
<reference evidence="1" key="1">
    <citation type="submission" date="2020-03" db="EMBL/GenBank/DDBJ databases">
        <authorList>
            <person name="Weist P."/>
        </authorList>
    </citation>
    <scope>NUCLEOTIDE SEQUENCE</scope>
</reference>
<dbReference type="AlphaFoldDB" id="A0A9N7TUQ0"/>
<gene>
    <name evidence="1" type="ORF">PLEPLA_LOCUS6280</name>
</gene>
<dbReference type="Proteomes" id="UP001153269">
    <property type="component" value="Unassembled WGS sequence"/>
</dbReference>
<evidence type="ECO:0000313" key="2">
    <source>
        <dbReference type="Proteomes" id="UP001153269"/>
    </source>
</evidence>
<organism evidence="1 2">
    <name type="scientific">Pleuronectes platessa</name>
    <name type="common">European plaice</name>
    <dbReference type="NCBI Taxonomy" id="8262"/>
    <lineage>
        <taxon>Eukaryota</taxon>
        <taxon>Metazoa</taxon>
        <taxon>Chordata</taxon>
        <taxon>Craniata</taxon>
        <taxon>Vertebrata</taxon>
        <taxon>Euteleostomi</taxon>
        <taxon>Actinopterygii</taxon>
        <taxon>Neopterygii</taxon>
        <taxon>Teleostei</taxon>
        <taxon>Neoteleostei</taxon>
        <taxon>Acanthomorphata</taxon>
        <taxon>Carangaria</taxon>
        <taxon>Pleuronectiformes</taxon>
        <taxon>Pleuronectoidei</taxon>
        <taxon>Pleuronectidae</taxon>
        <taxon>Pleuronectes</taxon>
    </lineage>
</organism>
<dbReference type="EMBL" id="CADEAL010000325">
    <property type="protein sequence ID" value="CAB1418454.1"/>
    <property type="molecule type" value="Genomic_DNA"/>
</dbReference>